<dbReference type="Proteomes" id="UP001197093">
    <property type="component" value="Unassembled WGS sequence"/>
</dbReference>
<accession>A0AAD4HWX2</accession>
<comment type="caution">
    <text evidence="2">The sequence shown here is derived from an EMBL/GenBank/DDBJ whole genome shotgun (WGS) entry which is preliminary data.</text>
</comment>
<reference evidence="2" key="1">
    <citation type="submission" date="2023-02" db="EMBL/GenBank/DDBJ databases">
        <authorList>
            <person name="Palmer J.M."/>
        </authorList>
    </citation>
    <scope>NUCLEOTIDE SEQUENCE</scope>
    <source>
        <strain evidence="2">FW57</strain>
    </source>
</reference>
<feature type="compositionally biased region" description="Polar residues" evidence="1">
    <location>
        <begin position="219"/>
        <end position="230"/>
    </location>
</feature>
<organism evidence="2 3">
    <name type="scientific">Staphylotrichum longicolle</name>
    <dbReference type="NCBI Taxonomy" id="669026"/>
    <lineage>
        <taxon>Eukaryota</taxon>
        <taxon>Fungi</taxon>
        <taxon>Dikarya</taxon>
        <taxon>Ascomycota</taxon>
        <taxon>Pezizomycotina</taxon>
        <taxon>Sordariomycetes</taxon>
        <taxon>Sordariomycetidae</taxon>
        <taxon>Sordariales</taxon>
        <taxon>Chaetomiaceae</taxon>
        <taxon>Staphylotrichum</taxon>
    </lineage>
</organism>
<sequence length="400" mass="41134">MAGRRPIDTLPHVVNDVVTKAFRAARPDGKGTVAAPAAAMETRIPAAVEKFNALLDELECELLLSKAVLERDLRQLRASRQPPPQEQKQVAPPAPMVIDLESPKMATKESLTGLPGPSLPGKQATKPVAPFPNMGFGGTSPEVATIPKPSPKLKDAKTLNRPAMAAAAAGRPASAPPKKETKVPPPQVPRPNGPATGPQAAHNSMAQAKAASVLAINRPASTPAVSNVSGPSGPGASRPASVPAASNATSVASTPATTGNDKLFTDMTFSLAPPSGDAPAQNPPPQQQRRASQPQANPSATDLTNFGGFSTEQLPSGPADVANMGLGTQSGNPVEEASMDSVDAKIDGLFDLGPGDIDNMDLEYDLGNGDNSNFNDMYFATGDSSGGTGEFDDAFFNLNG</sequence>
<protein>
    <submittedName>
        <fullName evidence="2">Uncharacterized protein</fullName>
    </submittedName>
</protein>
<feature type="compositionally biased region" description="Low complexity" evidence="1">
    <location>
        <begin position="162"/>
        <end position="173"/>
    </location>
</feature>
<name>A0AAD4HWX2_9PEZI</name>
<feature type="region of interest" description="Disordered" evidence="1">
    <location>
        <begin position="75"/>
        <end position="335"/>
    </location>
</feature>
<feature type="compositionally biased region" description="Low complexity" evidence="1">
    <location>
        <begin position="287"/>
        <end position="298"/>
    </location>
</feature>
<evidence type="ECO:0000313" key="3">
    <source>
        <dbReference type="Proteomes" id="UP001197093"/>
    </source>
</evidence>
<feature type="compositionally biased region" description="Polar residues" evidence="1">
    <location>
        <begin position="244"/>
        <end position="260"/>
    </location>
</feature>
<gene>
    <name evidence="2" type="ORF">NEMBOFW57_000237</name>
</gene>
<feature type="compositionally biased region" description="Pro residues" evidence="1">
    <location>
        <begin position="183"/>
        <end position="192"/>
    </location>
</feature>
<dbReference type="AlphaFoldDB" id="A0AAD4HWX2"/>
<feature type="compositionally biased region" description="Polar residues" evidence="1">
    <location>
        <begin position="299"/>
        <end position="314"/>
    </location>
</feature>
<evidence type="ECO:0000313" key="2">
    <source>
        <dbReference type="EMBL" id="KAG7290239.1"/>
    </source>
</evidence>
<evidence type="ECO:0000256" key="1">
    <source>
        <dbReference type="SAM" id="MobiDB-lite"/>
    </source>
</evidence>
<proteinExistence type="predicted"/>
<keyword evidence="3" id="KW-1185">Reference proteome</keyword>
<dbReference type="EMBL" id="JAHCVI010000001">
    <property type="protein sequence ID" value="KAG7290239.1"/>
    <property type="molecule type" value="Genomic_DNA"/>
</dbReference>